<organism evidence="2 3">
    <name type="scientific">Candidatus Roizmanbacteria bacterium CG2_30_33_16</name>
    <dbReference type="NCBI Taxonomy" id="1805340"/>
    <lineage>
        <taxon>Bacteria</taxon>
        <taxon>Candidatus Roizmaniibacteriota</taxon>
    </lineage>
</organism>
<gene>
    <name evidence="2" type="ORF">AUK04_03085</name>
</gene>
<sequence>MDLNSFFNNKELLNLFIKAFAVVFSIIYLLFSIVLAKQADIMTKTVDTQKKPLIILVSLGQVGLGVGLLIYSLFL</sequence>
<keyword evidence="1" id="KW-0812">Transmembrane</keyword>
<dbReference type="InterPro" id="IPR043716">
    <property type="entry name" value="DUF5657"/>
</dbReference>
<dbReference type="AlphaFoldDB" id="A0A1J5HSA6"/>
<evidence type="ECO:0000256" key="1">
    <source>
        <dbReference type="SAM" id="Phobius"/>
    </source>
</evidence>
<evidence type="ECO:0000313" key="3">
    <source>
        <dbReference type="Proteomes" id="UP000183758"/>
    </source>
</evidence>
<evidence type="ECO:0000313" key="2">
    <source>
        <dbReference type="EMBL" id="OIP83735.1"/>
    </source>
</evidence>
<accession>A0A1J5HSA6</accession>
<comment type="caution">
    <text evidence="2">The sequence shown here is derived from an EMBL/GenBank/DDBJ whole genome shotgun (WGS) entry which is preliminary data.</text>
</comment>
<keyword evidence="1" id="KW-0472">Membrane</keyword>
<dbReference type="Proteomes" id="UP000183758">
    <property type="component" value="Unassembled WGS sequence"/>
</dbReference>
<protein>
    <submittedName>
        <fullName evidence="2">Uncharacterized protein</fullName>
    </submittedName>
</protein>
<feature type="transmembrane region" description="Helical" evidence="1">
    <location>
        <begin position="12"/>
        <end position="31"/>
    </location>
</feature>
<reference evidence="2 3" key="1">
    <citation type="journal article" date="2016" name="Environ. Microbiol.">
        <title>Genomic resolution of a cold subsurface aquifer community provides metabolic insights for novel microbes adapted to high CO concentrations.</title>
        <authorList>
            <person name="Probst A.J."/>
            <person name="Castelle C.J."/>
            <person name="Singh A."/>
            <person name="Brown C.T."/>
            <person name="Anantharaman K."/>
            <person name="Sharon I."/>
            <person name="Hug L.A."/>
            <person name="Burstein D."/>
            <person name="Emerson J.B."/>
            <person name="Thomas B.C."/>
            <person name="Banfield J.F."/>
        </authorList>
    </citation>
    <scope>NUCLEOTIDE SEQUENCE [LARGE SCALE GENOMIC DNA]</scope>
    <source>
        <strain evidence="2">CG2_30_33_16</strain>
    </source>
</reference>
<name>A0A1J5HSA6_9BACT</name>
<keyword evidence="1" id="KW-1133">Transmembrane helix</keyword>
<dbReference type="Pfam" id="PF18901">
    <property type="entry name" value="DUF5657"/>
    <property type="match status" value="1"/>
</dbReference>
<proteinExistence type="predicted"/>
<feature type="transmembrane region" description="Helical" evidence="1">
    <location>
        <begin position="52"/>
        <end position="74"/>
    </location>
</feature>
<dbReference type="EMBL" id="MNZM01000076">
    <property type="protein sequence ID" value="OIP83735.1"/>
    <property type="molecule type" value="Genomic_DNA"/>
</dbReference>